<dbReference type="Pfam" id="PF11582">
    <property type="entry name" value="DUF3240"/>
    <property type="match status" value="1"/>
</dbReference>
<dbReference type="InterPro" id="IPR015867">
    <property type="entry name" value="N-reg_PII/ATP_PRibTrfase_C"/>
</dbReference>
<accession>A0ABQ1RCC0</accession>
<dbReference type="EMBL" id="BMGJ01000006">
    <property type="protein sequence ID" value="GGD63722.1"/>
    <property type="molecule type" value="Genomic_DNA"/>
</dbReference>
<name>A0ABQ1RCC0_9ALTE</name>
<organism evidence="1 2">
    <name type="scientific">Lacimicrobium alkaliphilum</name>
    <dbReference type="NCBI Taxonomy" id="1526571"/>
    <lineage>
        <taxon>Bacteria</taxon>
        <taxon>Pseudomonadati</taxon>
        <taxon>Pseudomonadota</taxon>
        <taxon>Gammaproteobacteria</taxon>
        <taxon>Alteromonadales</taxon>
        <taxon>Alteromonadaceae</taxon>
        <taxon>Lacimicrobium</taxon>
    </lineage>
</organism>
<dbReference type="InterPro" id="IPR011322">
    <property type="entry name" value="N-reg_PII-like_a/b"/>
</dbReference>
<dbReference type="Gene3D" id="3.30.70.120">
    <property type="match status" value="1"/>
</dbReference>
<gene>
    <name evidence="1" type="ORF">GCM10011357_18810</name>
</gene>
<dbReference type="SUPFAM" id="SSF54913">
    <property type="entry name" value="GlnB-like"/>
    <property type="match status" value="1"/>
</dbReference>
<dbReference type="Proteomes" id="UP000614272">
    <property type="component" value="Unassembled WGS sequence"/>
</dbReference>
<evidence type="ECO:0000313" key="2">
    <source>
        <dbReference type="Proteomes" id="UP000614272"/>
    </source>
</evidence>
<protein>
    <recommendedName>
        <fullName evidence="3">DUF3240 domain-containing protein</fullName>
    </recommendedName>
</protein>
<evidence type="ECO:0008006" key="3">
    <source>
        <dbReference type="Google" id="ProtNLM"/>
    </source>
</evidence>
<dbReference type="InterPro" id="IPR021634">
    <property type="entry name" value="DUF3240"/>
</dbReference>
<comment type="caution">
    <text evidence="1">The sequence shown here is derived from an EMBL/GenBank/DDBJ whole genome shotgun (WGS) entry which is preliminary data.</text>
</comment>
<dbReference type="RefSeq" id="WP_099034190.1">
    <property type="nucleotide sequence ID" value="NZ_BMGJ01000006.1"/>
</dbReference>
<sequence length="108" mass="12271">MESKEQILNLMLSEDLRDDVVDILICLEGISGFNLYTVDGFSLEHSQFDLTEQTEGYRRLYRLELLHAPEQLDDITRALAPLGQASSLRYWVTPVLQSGRVGQDSKTP</sequence>
<keyword evidence="2" id="KW-1185">Reference proteome</keyword>
<proteinExistence type="predicted"/>
<evidence type="ECO:0000313" key="1">
    <source>
        <dbReference type="EMBL" id="GGD63722.1"/>
    </source>
</evidence>
<reference evidence="2" key="1">
    <citation type="journal article" date="2019" name="Int. J. Syst. Evol. Microbiol.">
        <title>The Global Catalogue of Microorganisms (GCM) 10K type strain sequencing project: providing services to taxonomists for standard genome sequencing and annotation.</title>
        <authorList>
            <consortium name="The Broad Institute Genomics Platform"/>
            <consortium name="The Broad Institute Genome Sequencing Center for Infectious Disease"/>
            <person name="Wu L."/>
            <person name="Ma J."/>
        </authorList>
    </citation>
    <scope>NUCLEOTIDE SEQUENCE [LARGE SCALE GENOMIC DNA]</scope>
    <source>
        <strain evidence="2">CGMCC 1.12923</strain>
    </source>
</reference>